<dbReference type="InterPro" id="IPR003615">
    <property type="entry name" value="HNH_nuc"/>
</dbReference>
<evidence type="ECO:0000259" key="1">
    <source>
        <dbReference type="Pfam" id="PF13391"/>
    </source>
</evidence>
<evidence type="ECO:0000313" key="2">
    <source>
        <dbReference type="EMBL" id="SFD20795.1"/>
    </source>
</evidence>
<accession>A0A1I1QFF2</accession>
<dbReference type="GO" id="GO:0004519">
    <property type="term" value="F:endonuclease activity"/>
    <property type="evidence" value="ECO:0007669"/>
    <property type="project" value="UniProtKB-KW"/>
</dbReference>
<feature type="domain" description="HNH nuclease" evidence="1">
    <location>
        <begin position="215"/>
        <end position="267"/>
    </location>
</feature>
<organism evidence="2 3">
    <name type="scientific">Ruminococcus albus</name>
    <dbReference type="NCBI Taxonomy" id="1264"/>
    <lineage>
        <taxon>Bacteria</taxon>
        <taxon>Bacillati</taxon>
        <taxon>Bacillota</taxon>
        <taxon>Clostridia</taxon>
        <taxon>Eubacteriales</taxon>
        <taxon>Oscillospiraceae</taxon>
        <taxon>Ruminococcus</taxon>
    </lineage>
</organism>
<evidence type="ECO:0000313" key="3">
    <source>
        <dbReference type="Proteomes" id="UP000182192"/>
    </source>
</evidence>
<dbReference type="AlphaFoldDB" id="A0A1I1QFF2"/>
<dbReference type="RefSeq" id="WP_207647003.1">
    <property type="nucleotide sequence ID" value="NZ_FOKQ01000047.1"/>
</dbReference>
<keyword evidence="2" id="KW-0540">Nuclease</keyword>
<name>A0A1I1QFF2_RUMAL</name>
<protein>
    <submittedName>
        <fullName evidence="2">HNH endonuclease</fullName>
    </submittedName>
</protein>
<sequence>MNRILYCRIGTMNYYQGLKNDSISGGESYLRENKNGGEIYNFQYINGCYYGYVEPGHQKGKECLIHVEKLGGSLKAGIAHGVLVVWVANEKVVGWYNNADVYSKKQVVPEYVMISRENKEACEFNIMSNEAVLISPKNRKYPVYGIGQHQFWFGDEETNAKVVDYIKTFESNQNKKVNSIEDVSNLVGDDILALVKQRVNQGDYRKKLLQKFDNCCICGANLKDCLIASHIKPWRDSSPEEKTDVNNGLLLCPNHDKLFDLGYISFDNEGKILISNQLDEKNQMWLNVLPTMKIEITDENMFYLTYHREHIFKA</sequence>
<dbReference type="Proteomes" id="UP000182192">
    <property type="component" value="Unassembled WGS sequence"/>
</dbReference>
<keyword evidence="2" id="KW-0255">Endonuclease</keyword>
<gene>
    <name evidence="2" type="ORF">SAMN02910406_03388</name>
</gene>
<dbReference type="Pfam" id="PF13391">
    <property type="entry name" value="HNH_2"/>
    <property type="match status" value="1"/>
</dbReference>
<keyword evidence="2" id="KW-0378">Hydrolase</keyword>
<proteinExistence type="predicted"/>
<reference evidence="2 3" key="1">
    <citation type="submission" date="2016-10" db="EMBL/GenBank/DDBJ databases">
        <authorList>
            <person name="de Groot N.N."/>
        </authorList>
    </citation>
    <scope>NUCLEOTIDE SEQUENCE [LARGE SCALE GENOMIC DNA]</scope>
    <source>
        <strain evidence="2 3">AR67</strain>
    </source>
</reference>
<dbReference type="EMBL" id="FOKQ01000047">
    <property type="protein sequence ID" value="SFD20795.1"/>
    <property type="molecule type" value="Genomic_DNA"/>
</dbReference>